<accession>A0A6N9T3M4</accession>
<dbReference type="EMBL" id="JAAAMG010000007">
    <property type="protein sequence ID" value="NDW04805.1"/>
    <property type="molecule type" value="Genomic_DNA"/>
</dbReference>
<comment type="caution">
    <text evidence="3">The sequence shown here is derived from an EMBL/GenBank/DDBJ whole genome shotgun (WGS) entry which is preliminary data.</text>
</comment>
<keyword evidence="4" id="KW-1185">Reference proteome</keyword>
<dbReference type="AlphaFoldDB" id="A0A6N9T3M4"/>
<evidence type="ECO:0000313" key="4">
    <source>
        <dbReference type="Proteomes" id="UP000469011"/>
    </source>
</evidence>
<sequence>MAWMALGELFAILFGLALGWFFLIYRDPVTGEFGRGISGRPRVPKDEGEGDAGRPE</sequence>
<feature type="region of interest" description="Disordered" evidence="1">
    <location>
        <begin position="31"/>
        <end position="56"/>
    </location>
</feature>
<feature type="transmembrane region" description="Helical" evidence="2">
    <location>
        <begin position="6"/>
        <end position="25"/>
    </location>
</feature>
<evidence type="ECO:0000256" key="1">
    <source>
        <dbReference type="SAM" id="MobiDB-lite"/>
    </source>
</evidence>
<keyword evidence="2" id="KW-0472">Membrane</keyword>
<gene>
    <name evidence="3" type="ORF">GTK09_10225</name>
</gene>
<dbReference type="RefSeq" id="WP_163463065.1">
    <property type="nucleotide sequence ID" value="NZ_JAAAMG010000007.1"/>
</dbReference>
<keyword evidence="2" id="KW-1133">Transmembrane helix</keyword>
<name>A0A6N9T3M4_9HYPH</name>
<dbReference type="Proteomes" id="UP000469011">
    <property type="component" value="Unassembled WGS sequence"/>
</dbReference>
<keyword evidence="2" id="KW-0812">Transmembrane</keyword>
<protein>
    <submittedName>
        <fullName evidence="3">Uncharacterized protein</fullName>
    </submittedName>
</protein>
<reference evidence="3 4" key="1">
    <citation type="submission" date="2020-01" db="EMBL/GenBank/DDBJ databases">
        <title>Jiella pacifica sp. nov.</title>
        <authorList>
            <person name="Xue Z."/>
            <person name="Zhu S."/>
            <person name="Chen J."/>
            <person name="Yang J."/>
        </authorList>
    </citation>
    <scope>NUCLEOTIDE SEQUENCE [LARGE SCALE GENOMIC DNA]</scope>
    <source>
        <strain evidence="3 4">40Bstr34</strain>
    </source>
</reference>
<feature type="compositionally biased region" description="Basic and acidic residues" evidence="1">
    <location>
        <begin position="43"/>
        <end position="56"/>
    </location>
</feature>
<proteinExistence type="predicted"/>
<organism evidence="3 4">
    <name type="scientific">Jiella pacifica</name>
    <dbReference type="NCBI Taxonomy" id="2696469"/>
    <lineage>
        <taxon>Bacteria</taxon>
        <taxon>Pseudomonadati</taxon>
        <taxon>Pseudomonadota</taxon>
        <taxon>Alphaproteobacteria</taxon>
        <taxon>Hyphomicrobiales</taxon>
        <taxon>Aurantimonadaceae</taxon>
        <taxon>Jiella</taxon>
    </lineage>
</organism>
<evidence type="ECO:0000313" key="3">
    <source>
        <dbReference type="EMBL" id="NDW04805.1"/>
    </source>
</evidence>
<evidence type="ECO:0000256" key="2">
    <source>
        <dbReference type="SAM" id="Phobius"/>
    </source>
</evidence>